<keyword evidence="7" id="KW-0862">Zinc</keyword>
<evidence type="ECO:0000256" key="4">
    <source>
        <dbReference type="ARBA" id="ARBA00022723"/>
    </source>
</evidence>
<dbReference type="AlphaFoldDB" id="A0A1G8H608"/>
<protein>
    <submittedName>
        <fullName evidence="10">Endonuclease IV</fullName>
    </submittedName>
</protein>
<keyword evidence="4" id="KW-0479">Metal-binding</keyword>
<dbReference type="STRING" id="1174501.SAMN05216192_102319"/>
<dbReference type="InterPro" id="IPR018246">
    <property type="entry name" value="AP_endonuc_F2_Zn_BS"/>
</dbReference>
<sequence length="285" mass="31501">MKSSPKIGAHVSIRGGYGRAARFAWESGAACFQYFPKNPRSLKLKPLDVRDAEDCADFCRKHQMVSIAHTPYPTNMAAGAAGASPRKVMVESLCNDLEIAEACGSLGIVVHFGTFGALEPLQGYQNIIQCMNETLDSWEGRAKLLIENQAGNHGREGMTLEELVKVRELSRYPGKIGFCFDTCHAFAAGIWNPEQTEDLLGRGTELGYWPHLVAVHLNDSVFPYGLRRDRHAGIGQGHIGEKKLRELMLTEPFRRTAVAMETAKGPDGTHRGEIAAVRKWYEAED</sequence>
<evidence type="ECO:0000256" key="5">
    <source>
        <dbReference type="ARBA" id="ARBA00022763"/>
    </source>
</evidence>
<keyword evidence="10" id="KW-0255">Endonuclease</keyword>
<dbReference type="EMBL" id="FNDX01000002">
    <property type="protein sequence ID" value="SDI02082.1"/>
    <property type="molecule type" value="Genomic_DNA"/>
</dbReference>
<dbReference type="Pfam" id="PF01261">
    <property type="entry name" value="AP_endonuc_2"/>
    <property type="match status" value="1"/>
</dbReference>
<organism evidence="10 11">
    <name type="scientific">Paenibacillus typhae</name>
    <dbReference type="NCBI Taxonomy" id="1174501"/>
    <lineage>
        <taxon>Bacteria</taxon>
        <taxon>Bacillati</taxon>
        <taxon>Bacillota</taxon>
        <taxon>Bacilli</taxon>
        <taxon>Bacillales</taxon>
        <taxon>Paenibacillaceae</taxon>
        <taxon>Paenibacillus</taxon>
    </lineage>
</organism>
<evidence type="ECO:0000313" key="11">
    <source>
        <dbReference type="Proteomes" id="UP000199050"/>
    </source>
</evidence>
<dbReference type="InterPro" id="IPR036237">
    <property type="entry name" value="Xyl_isomerase-like_sf"/>
</dbReference>
<evidence type="ECO:0000256" key="8">
    <source>
        <dbReference type="ARBA" id="ARBA00023204"/>
    </source>
</evidence>
<dbReference type="RefSeq" id="WP_090712121.1">
    <property type="nucleotide sequence ID" value="NZ_CBCSKY010000003.1"/>
</dbReference>
<dbReference type="GO" id="GO:0008270">
    <property type="term" value="F:zinc ion binding"/>
    <property type="evidence" value="ECO:0007669"/>
    <property type="project" value="InterPro"/>
</dbReference>
<evidence type="ECO:0000256" key="3">
    <source>
        <dbReference type="ARBA" id="ARBA00022722"/>
    </source>
</evidence>
<dbReference type="GO" id="GO:0008081">
    <property type="term" value="F:phosphoric diester hydrolase activity"/>
    <property type="evidence" value="ECO:0007669"/>
    <property type="project" value="TreeGrafter"/>
</dbReference>
<dbReference type="PROSITE" id="PS00730">
    <property type="entry name" value="AP_NUCLEASE_F2_2"/>
    <property type="match status" value="1"/>
</dbReference>
<keyword evidence="11" id="KW-1185">Reference proteome</keyword>
<dbReference type="Proteomes" id="UP000199050">
    <property type="component" value="Unassembled WGS sequence"/>
</dbReference>
<dbReference type="GO" id="GO:0003677">
    <property type="term" value="F:DNA binding"/>
    <property type="evidence" value="ECO:0007669"/>
    <property type="project" value="InterPro"/>
</dbReference>
<dbReference type="NCBIfam" id="TIGR00587">
    <property type="entry name" value="nfo"/>
    <property type="match status" value="1"/>
</dbReference>
<keyword evidence="8" id="KW-0234">DNA repair</keyword>
<dbReference type="SMART" id="SM00518">
    <property type="entry name" value="AP2Ec"/>
    <property type="match status" value="1"/>
</dbReference>
<keyword evidence="5" id="KW-0227">DNA damage</keyword>
<keyword evidence="3" id="KW-0540">Nuclease</keyword>
<evidence type="ECO:0000259" key="9">
    <source>
        <dbReference type="Pfam" id="PF01261"/>
    </source>
</evidence>
<dbReference type="PROSITE" id="PS00731">
    <property type="entry name" value="AP_NUCLEASE_F2_3"/>
    <property type="match status" value="1"/>
</dbReference>
<comment type="similarity">
    <text evidence="2">Belongs to the AP endonuclease 2 family.</text>
</comment>
<dbReference type="PANTHER" id="PTHR21445">
    <property type="entry name" value="ENDONUCLEASE IV ENDODEOXYRIBONUCLEASE IV"/>
    <property type="match status" value="1"/>
</dbReference>
<name>A0A1G8H608_9BACL</name>
<dbReference type="GO" id="GO:0003906">
    <property type="term" value="F:DNA-(apurinic or apyrimidinic site) endonuclease activity"/>
    <property type="evidence" value="ECO:0007669"/>
    <property type="project" value="TreeGrafter"/>
</dbReference>
<feature type="domain" description="Xylose isomerase-like TIM barrel" evidence="9">
    <location>
        <begin position="23"/>
        <end position="266"/>
    </location>
</feature>
<comment type="cofactor">
    <cofactor evidence="1">
        <name>Zn(2+)</name>
        <dbReference type="ChEBI" id="CHEBI:29105"/>
    </cofactor>
</comment>
<keyword evidence="6" id="KW-0378">Hydrolase</keyword>
<dbReference type="PANTHER" id="PTHR21445:SF0">
    <property type="entry name" value="APURINIC-APYRIMIDINIC ENDONUCLEASE"/>
    <property type="match status" value="1"/>
</dbReference>
<gene>
    <name evidence="10" type="ORF">SAMN05216192_102319</name>
</gene>
<dbReference type="InterPro" id="IPR013022">
    <property type="entry name" value="Xyl_isomerase-like_TIM-brl"/>
</dbReference>
<evidence type="ECO:0000256" key="6">
    <source>
        <dbReference type="ARBA" id="ARBA00022801"/>
    </source>
</evidence>
<dbReference type="PROSITE" id="PS51432">
    <property type="entry name" value="AP_NUCLEASE_F2_4"/>
    <property type="match status" value="1"/>
</dbReference>
<dbReference type="SUPFAM" id="SSF51658">
    <property type="entry name" value="Xylose isomerase-like"/>
    <property type="match status" value="1"/>
</dbReference>
<dbReference type="InterPro" id="IPR001719">
    <property type="entry name" value="AP_endonuc_2"/>
</dbReference>
<evidence type="ECO:0000256" key="1">
    <source>
        <dbReference type="ARBA" id="ARBA00001947"/>
    </source>
</evidence>
<evidence type="ECO:0000313" key="10">
    <source>
        <dbReference type="EMBL" id="SDI02082.1"/>
    </source>
</evidence>
<evidence type="ECO:0000256" key="2">
    <source>
        <dbReference type="ARBA" id="ARBA00005340"/>
    </source>
</evidence>
<proteinExistence type="inferred from homology"/>
<dbReference type="GO" id="GO:0006284">
    <property type="term" value="P:base-excision repair"/>
    <property type="evidence" value="ECO:0007669"/>
    <property type="project" value="TreeGrafter"/>
</dbReference>
<accession>A0A1G8H608</accession>
<evidence type="ECO:0000256" key="7">
    <source>
        <dbReference type="ARBA" id="ARBA00022833"/>
    </source>
</evidence>
<dbReference type="Gene3D" id="3.20.20.150">
    <property type="entry name" value="Divalent-metal-dependent TIM barrel enzymes"/>
    <property type="match status" value="1"/>
</dbReference>
<dbReference type="OrthoDB" id="9805666at2"/>
<reference evidence="11" key="1">
    <citation type="submission" date="2016-10" db="EMBL/GenBank/DDBJ databases">
        <authorList>
            <person name="Varghese N."/>
            <person name="Submissions S."/>
        </authorList>
    </citation>
    <scope>NUCLEOTIDE SEQUENCE [LARGE SCALE GENOMIC DNA]</scope>
    <source>
        <strain evidence="11">CGMCC 1.11012</strain>
    </source>
</reference>